<sequence length="141" mass="16050">MATQGWVVDRLGDWLKKNPNKGPKAAKEKLEEDYQIRLKYSKAWSGMKLALNQIHGKYEESFQMLFNWKAQMEMNCLGMIVEIELQKVGKKMLFKRIFVALKPCVEGFLADCRPYIGVDSTSLNGQYKGQLASATSVDGHN</sequence>
<protein>
    <submittedName>
        <fullName evidence="1">Uncharacterized protein</fullName>
    </submittedName>
</protein>
<proteinExistence type="predicted"/>
<evidence type="ECO:0000313" key="1">
    <source>
        <dbReference type="EMBL" id="JAD55493.1"/>
    </source>
</evidence>
<reference evidence="1" key="2">
    <citation type="journal article" date="2015" name="Data Brief">
        <title>Shoot transcriptome of the giant reed, Arundo donax.</title>
        <authorList>
            <person name="Barrero R.A."/>
            <person name="Guerrero F.D."/>
            <person name="Moolhuijzen P."/>
            <person name="Goolsby J.A."/>
            <person name="Tidwell J."/>
            <person name="Bellgard S.E."/>
            <person name="Bellgard M.I."/>
        </authorList>
    </citation>
    <scope>NUCLEOTIDE SEQUENCE</scope>
    <source>
        <tissue evidence="1">Shoot tissue taken approximately 20 cm above the soil surface</tissue>
    </source>
</reference>
<reference evidence="1" key="1">
    <citation type="submission" date="2014-09" db="EMBL/GenBank/DDBJ databases">
        <authorList>
            <person name="Magalhaes I.L.F."/>
            <person name="Oliveira U."/>
            <person name="Santos F.R."/>
            <person name="Vidigal T.H.D.A."/>
            <person name="Brescovit A.D."/>
            <person name="Santos A.J."/>
        </authorList>
    </citation>
    <scope>NUCLEOTIDE SEQUENCE</scope>
    <source>
        <tissue evidence="1">Shoot tissue taken approximately 20 cm above the soil surface</tissue>
    </source>
</reference>
<name>A0A0A9B029_ARUDO</name>
<organism evidence="1">
    <name type="scientific">Arundo donax</name>
    <name type="common">Giant reed</name>
    <name type="synonym">Donax arundinaceus</name>
    <dbReference type="NCBI Taxonomy" id="35708"/>
    <lineage>
        <taxon>Eukaryota</taxon>
        <taxon>Viridiplantae</taxon>
        <taxon>Streptophyta</taxon>
        <taxon>Embryophyta</taxon>
        <taxon>Tracheophyta</taxon>
        <taxon>Spermatophyta</taxon>
        <taxon>Magnoliopsida</taxon>
        <taxon>Liliopsida</taxon>
        <taxon>Poales</taxon>
        <taxon>Poaceae</taxon>
        <taxon>PACMAD clade</taxon>
        <taxon>Arundinoideae</taxon>
        <taxon>Arundineae</taxon>
        <taxon>Arundo</taxon>
    </lineage>
</organism>
<accession>A0A0A9B029</accession>
<dbReference type="PANTHER" id="PTHR31973">
    <property type="entry name" value="POLYPROTEIN, PUTATIVE-RELATED"/>
    <property type="match status" value="1"/>
</dbReference>
<dbReference type="AlphaFoldDB" id="A0A0A9B029"/>
<dbReference type="EMBL" id="GBRH01242402">
    <property type="protein sequence ID" value="JAD55493.1"/>
    <property type="molecule type" value="Transcribed_RNA"/>
</dbReference>
<dbReference type="PANTHER" id="PTHR31973:SF195">
    <property type="entry name" value="MUDR FAMILY TRANSPOSASE"/>
    <property type="match status" value="1"/>
</dbReference>